<dbReference type="RefSeq" id="WP_009150303.1">
    <property type="nucleotide sequence ID" value="NZ_CP121471.1"/>
</dbReference>
<dbReference type="PANTHER" id="PTHR30591">
    <property type="entry name" value="RECBCD ENZYME SUBUNIT RECC"/>
    <property type="match status" value="1"/>
</dbReference>
<dbReference type="InterPro" id="IPR027417">
    <property type="entry name" value="P-loop_NTPase"/>
</dbReference>
<sequence length="1196" mass="134168">MGTTDIQPGFMVIQGNRLEGLSGVMTAWLRAYPLRALENEVLVVQSNGIGQWLKLALARPQQDDGSGGLGIAAAVDLMLPASFIWHSYRAVLGALPDTSAYDKAPLTWRLYRLLGDLDVLAATPDETLWLDAPRAFLATDQDPRRRYQLAERLADLFDQYQVYRADWLAAWAQGKDVLIRPDGAHQAVPERQRWQPLLWRRLRQECQPPADPSTPDLEVTGERSRAEIHQQFLTLAARLSPETRPESLPRRVIVFGVSALPRQAIDVLDALSSLTQVMLFVHNPCRHYWGDILEGRELFRSAYRRSRERKVPEAVDENAWHLHGHPLLAAWGKQGRDYIRLLDEFDQREHYEAAFTAKALEIDLFESPLEANPDDGGEATLLQQLQDDILELRPLGERQALGARIDPRRDHSLRFVIAHGPQREVEILHDQLLDAFAAADAAGKPLAPRDILVMVPAIETYASLIEAVFGRLSTDDARFIPFSISDQGPRQRSPLLLGFERLLSLPQARCTVTDVLDLLDIPALRARFDLDEADLPALRQWIAGAQIRWGLDADHRERDFSLPPNLAQNTWRFGLERMLLGVASGRGEAWQGIEPYHEVAGLEAVLVGALDELLARLSHTWQLLQQPRSPADWSQSIATLLDGFFRPVSDADEQSLTLVRDTLEQWVLDCARGGLSEELLPLEVVREPVLAALDEPSLSRRFLAGSVNFATLMPMRAVPFRQIWLLGMNDGDYPRARHPADFDLMARDYRPGDRSRREDDRYLFLEALLSARERLTIGWVGRSQRDNSERPPSVLVGQLRDHIAAGWQLDGEGASLLAALTTEHPLQPFSRQYFAPDRPAGLFTHAKEWSLLSAASEPQQQAPPVLAPPVFDAPIGCTDLGRFLRHPLKTFYSRRLGVYLGQNAEQSEDEEPFNFDALGRWGLDDAILRDVSASLAVVGAHTSRAGDPLGDAIRRRARAGELPLPPFDRAWRDQLSERLQQPVERYRALLLEYPEQPGNAGVRAGTPLRLALDDLILEDTADAFTSPIRINASGERLRLILQASRLYDGDTVKWHGLIQHWPLHLSAQYQGPTRTLVLGPESEIELQPLARENAREHLLVLMQGYRQGLSELLPLACKTAFAALCADSNPKAANPRATYEGGYNRSGENADHPGYQRFWPSYDDLVADARFTVLRDQLYRPLFDHLSAGSGQAGDQ</sequence>
<comment type="function">
    <text evidence="10">A helicase/nuclease that prepares dsDNA breaks (DSB) for recombinational DNA repair. Binds to DSBs and unwinds DNA via a highly rapid and processive ATP-dependent bidirectional helicase activity. Unwinds dsDNA until it encounters a Chi (crossover hotspot instigator) sequence from the 3' direction. Cuts ssDNA a few nucleotides 3' to the Chi site. The properties and activities of the enzyme are changed at Chi. The Chi-altered holoenzyme produces a long 3'-ssDNA overhang and facilitates RecA-binding to the ssDNA for homologous DNA recombination and repair. Holoenzyme degrades any linearized DNA that is unable to undergo homologous recombination. In the holoenzyme this subunit recognizes the wild-type Chi sequence, and when added to isolated RecB increases its ATP-dependent helicase processivity.</text>
</comment>
<keyword evidence="5 10" id="KW-0347">Helicase</keyword>
<feature type="domain" description="RecC C-terminal" evidence="11">
    <location>
        <begin position="873"/>
        <end position="1125"/>
    </location>
</feature>
<reference evidence="13" key="1">
    <citation type="submission" date="2011-06" db="EMBL/GenBank/DDBJ databases">
        <authorList>
            <consortium name="US DOE Joint Genome Institute (JGI-PGF)"/>
            <person name="Lucas S."/>
            <person name="Han J."/>
            <person name="Lapidus A."/>
            <person name="Cheng J.-F."/>
            <person name="Goodwin L."/>
            <person name="Pitluck S."/>
            <person name="Peters L."/>
            <person name="Land M.L."/>
            <person name="Hauser L."/>
            <person name="Vogl K."/>
            <person name="Liu Z."/>
            <person name="Overmann J."/>
            <person name="Frigaard N.-U."/>
            <person name="Bryant D.A."/>
            <person name="Woyke T.J."/>
        </authorList>
    </citation>
    <scope>NUCLEOTIDE SEQUENCE [LARGE SCALE GENOMIC DNA]</scope>
    <source>
        <strain evidence="13">970</strain>
    </source>
</reference>
<evidence type="ECO:0000256" key="3">
    <source>
        <dbReference type="ARBA" id="ARBA00022763"/>
    </source>
</evidence>
<name>H8Z7P7_9GAMM</name>
<dbReference type="PIRSF" id="PIRSF000980">
    <property type="entry name" value="RecC"/>
    <property type="match status" value="1"/>
</dbReference>
<evidence type="ECO:0000256" key="1">
    <source>
        <dbReference type="ARBA" id="ARBA00022722"/>
    </source>
</evidence>
<protein>
    <recommendedName>
        <fullName evidence="10">RecBCD enzyme subunit RecC</fullName>
    </recommendedName>
    <alternativeName>
        <fullName evidence="10">Exonuclease V subunit RecC</fullName>
        <shortName evidence="10">ExoV subunit RecC</shortName>
    </alternativeName>
    <alternativeName>
        <fullName evidence="10">Helicase/nuclease RecBCD subunit RecC</fullName>
    </alternativeName>
</protein>
<proteinExistence type="inferred from homology"/>
<dbReference type="SUPFAM" id="SSF52540">
    <property type="entry name" value="P-loop containing nucleoside triphosphate hydrolases"/>
    <property type="match status" value="2"/>
</dbReference>
<dbReference type="AlphaFoldDB" id="H8Z7P7"/>
<accession>H8Z7P7</accession>
<evidence type="ECO:0000256" key="9">
    <source>
        <dbReference type="ARBA" id="ARBA00023204"/>
    </source>
</evidence>
<dbReference type="STRING" id="631362.Thi970DRAFT_03506"/>
<dbReference type="GO" id="GO:0003678">
    <property type="term" value="F:DNA helicase activity"/>
    <property type="evidence" value="ECO:0007669"/>
    <property type="project" value="UniProtKB-UniRule"/>
</dbReference>
<comment type="similarity">
    <text evidence="10">Belongs to the RecC family.</text>
</comment>
<dbReference type="InterPro" id="IPR013986">
    <property type="entry name" value="DExx_box_DNA_helicase_dom_sf"/>
</dbReference>
<dbReference type="InterPro" id="IPR011335">
    <property type="entry name" value="Restrct_endonuc-II-like"/>
</dbReference>
<keyword evidence="9 10" id="KW-0234">DNA repair</keyword>
<keyword evidence="6 10" id="KW-0269">Exonuclease</keyword>
<dbReference type="Pfam" id="PF04257">
    <property type="entry name" value="Exonuc_V_gamma"/>
    <property type="match status" value="1"/>
</dbReference>
<dbReference type="OrthoDB" id="9762834at2"/>
<dbReference type="Pfam" id="PF17946">
    <property type="entry name" value="RecC_C"/>
    <property type="match status" value="1"/>
</dbReference>
<evidence type="ECO:0000256" key="5">
    <source>
        <dbReference type="ARBA" id="ARBA00022806"/>
    </source>
</evidence>
<keyword evidence="4 10" id="KW-0378">Hydrolase</keyword>
<dbReference type="GO" id="GO:0008854">
    <property type="term" value="F:exodeoxyribonuclease V activity"/>
    <property type="evidence" value="ECO:0007669"/>
    <property type="project" value="InterPro"/>
</dbReference>
<keyword evidence="2 10" id="KW-0547">Nucleotide-binding</keyword>
<dbReference type="GO" id="GO:0003677">
    <property type="term" value="F:DNA binding"/>
    <property type="evidence" value="ECO:0007669"/>
    <property type="project" value="UniProtKB-UniRule"/>
</dbReference>
<comment type="subunit">
    <text evidence="10">Heterotrimer of RecB, RecC and RecD. All subunits contribute to DNA-binding.</text>
</comment>
<dbReference type="GO" id="GO:0009338">
    <property type="term" value="C:exodeoxyribonuclease V complex"/>
    <property type="evidence" value="ECO:0007669"/>
    <property type="project" value="InterPro"/>
</dbReference>
<evidence type="ECO:0000256" key="8">
    <source>
        <dbReference type="ARBA" id="ARBA00023125"/>
    </source>
</evidence>
<dbReference type="eggNOG" id="COG1330">
    <property type="taxonomic scope" value="Bacteria"/>
</dbReference>
<dbReference type="Gene3D" id="3.40.50.10930">
    <property type="match status" value="1"/>
</dbReference>
<keyword evidence="1 10" id="KW-0540">Nuclease</keyword>
<dbReference type="HAMAP" id="MF_01486">
    <property type="entry name" value="RecC"/>
    <property type="match status" value="1"/>
</dbReference>
<evidence type="ECO:0000256" key="4">
    <source>
        <dbReference type="ARBA" id="ARBA00022801"/>
    </source>
</evidence>
<organism evidence="12 13">
    <name type="scientific">Thiorhodovibrio frisius</name>
    <dbReference type="NCBI Taxonomy" id="631362"/>
    <lineage>
        <taxon>Bacteria</taxon>
        <taxon>Pseudomonadati</taxon>
        <taxon>Pseudomonadota</taxon>
        <taxon>Gammaproteobacteria</taxon>
        <taxon>Chromatiales</taxon>
        <taxon>Chromatiaceae</taxon>
        <taxon>Thiorhodovibrio</taxon>
    </lineage>
</organism>
<dbReference type="Gene3D" id="1.10.10.990">
    <property type="match status" value="1"/>
</dbReference>
<keyword evidence="13" id="KW-1185">Reference proteome</keyword>
<dbReference type="Proteomes" id="UP000002964">
    <property type="component" value="Unassembled WGS sequence"/>
</dbReference>
<dbReference type="InterPro" id="IPR006697">
    <property type="entry name" value="RecC"/>
</dbReference>
<keyword evidence="8 10" id="KW-0238">DNA-binding</keyword>
<dbReference type="EMBL" id="JH603170">
    <property type="protein sequence ID" value="EIC19900.1"/>
    <property type="molecule type" value="Genomic_DNA"/>
</dbReference>
<evidence type="ECO:0000256" key="7">
    <source>
        <dbReference type="ARBA" id="ARBA00022840"/>
    </source>
</evidence>
<evidence type="ECO:0000313" key="13">
    <source>
        <dbReference type="Proteomes" id="UP000002964"/>
    </source>
</evidence>
<dbReference type="SUPFAM" id="SSF52980">
    <property type="entry name" value="Restriction endonuclease-like"/>
    <property type="match status" value="1"/>
</dbReference>
<keyword evidence="7 10" id="KW-0067">ATP-binding</keyword>
<evidence type="ECO:0000256" key="6">
    <source>
        <dbReference type="ARBA" id="ARBA00022839"/>
    </source>
</evidence>
<gene>
    <name evidence="10" type="primary">recC</name>
    <name evidence="12" type="ORF">Thi970DRAFT_03506</name>
</gene>
<evidence type="ECO:0000313" key="12">
    <source>
        <dbReference type="EMBL" id="EIC19900.1"/>
    </source>
</evidence>
<evidence type="ECO:0000256" key="2">
    <source>
        <dbReference type="ARBA" id="ARBA00022741"/>
    </source>
</evidence>
<dbReference type="NCBIfam" id="TIGR01450">
    <property type="entry name" value="recC"/>
    <property type="match status" value="1"/>
</dbReference>
<dbReference type="Gene3D" id="1.10.10.160">
    <property type="match status" value="1"/>
</dbReference>
<evidence type="ECO:0000259" key="11">
    <source>
        <dbReference type="Pfam" id="PF17946"/>
    </source>
</evidence>
<reference evidence="12 13" key="2">
    <citation type="submission" date="2011-11" db="EMBL/GenBank/DDBJ databases">
        <authorList>
            <consortium name="US DOE Joint Genome Institute"/>
            <person name="Lucas S."/>
            <person name="Han J."/>
            <person name="Lapidus A."/>
            <person name="Cheng J.-F."/>
            <person name="Goodwin L."/>
            <person name="Pitluck S."/>
            <person name="Peters L."/>
            <person name="Ovchinnikova G."/>
            <person name="Zhang X."/>
            <person name="Detter J.C."/>
            <person name="Han C."/>
            <person name="Tapia R."/>
            <person name="Land M."/>
            <person name="Hauser L."/>
            <person name="Kyrpides N."/>
            <person name="Ivanova N."/>
            <person name="Pagani I."/>
            <person name="Vogl K."/>
            <person name="Liu Z."/>
            <person name="Overmann J."/>
            <person name="Frigaard N.-U."/>
            <person name="Bryant D."/>
            <person name="Woyke T."/>
        </authorList>
    </citation>
    <scope>NUCLEOTIDE SEQUENCE [LARGE SCALE GENOMIC DNA]</scope>
    <source>
        <strain evidence="12 13">970</strain>
    </source>
</reference>
<dbReference type="GO" id="GO:0005524">
    <property type="term" value="F:ATP binding"/>
    <property type="evidence" value="ECO:0007669"/>
    <property type="project" value="UniProtKB-UniRule"/>
</dbReference>
<dbReference type="Gene3D" id="1.10.486.10">
    <property type="entry name" value="PCRA, domain 4"/>
    <property type="match status" value="1"/>
</dbReference>
<dbReference type="GO" id="GO:0000724">
    <property type="term" value="P:double-strand break repair via homologous recombination"/>
    <property type="evidence" value="ECO:0007669"/>
    <property type="project" value="UniProtKB-UniRule"/>
</dbReference>
<dbReference type="HOGENOM" id="CLU_007513_1_0_6"/>
<evidence type="ECO:0000256" key="10">
    <source>
        <dbReference type="HAMAP-Rule" id="MF_01486"/>
    </source>
</evidence>
<keyword evidence="3 10" id="KW-0227">DNA damage</keyword>
<comment type="miscellaneous">
    <text evidence="10">In the RecBCD complex, RecB has a slow 3'-5' helicase, an exonuclease activity and loads RecA onto ssDNA, RecD has a fast 5'-3' helicase activity, while RecC stimulates the ATPase and processivity of the RecB helicase and contributes to recognition of the Chi site.</text>
</comment>
<dbReference type="PANTHER" id="PTHR30591:SF1">
    <property type="entry name" value="RECBCD ENZYME SUBUNIT RECC"/>
    <property type="match status" value="1"/>
</dbReference>
<dbReference type="InterPro" id="IPR041500">
    <property type="entry name" value="RecC_C"/>
</dbReference>
<dbReference type="Gene3D" id="3.40.50.300">
    <property type="entry name" value="P-loop containing nucleotide triphosphate hydrolases"/>
    <property type="match status" value="1"/>
</dbReference>